<dbReference type="SMART" id="SM00844">
    <property type="entry name" value="GA"/>
    <property type="match status" value="2"/>
</dbReference>
<gene>
    <name evidence="5" type="ORF">QP354_06370</name>
</gene>
<dbReference type="SUPFAM" id="SSF46997">
    <property type="entry name" value="Bacterial immunoglobulin/albumin-binding domains"/>
    <property type="match status" value="5"/>
</dbReference>
<comment type="caution">
    <text evidence="5">The sequence shown here is derived from an EMBL/GenBank/DDBJ whole genome shotgun (WGS) entry which is preliminary data.</text>
</comment>
<dbReference type="InterPro" id="IPR020840">
    <property type="entry name" value="Extracell_matrix-bd_GA"/>
</dbReference>
<dbReference type="PANTHER" id="PTHR46541:SF1">
    <property type="entry name" value="ZINC FINGER PROTEIN AEBP2"/>
    <property type="match status" value="1"/>
</dbReference>
<dbReference type="Pfam" id="PF04650">
    <property type="entry name" value="YSIRK_signal"/>
    <property type="match status" value="1"/>
</dbReference>
<feature type="coiled-coil region" evidence="2">
    <location>
        <begin position="1230"/>
        <end position="1290"/>
    </location>
</feature>
<feature type="domain" description="Extracellular matrix-binding protein ebh GA module" evidence="4">
    <location>
        <begin position="1220"/>
        <end position="1301"/>
    </location>
</feature>
<evidence type="ECO:0000259" key="4">
    <source>
        <dbReference type="SMART" id="SM00844"/>
    </source>
</evidence>
<evidence type="ECO:0000313" key="5">
    <source>
        <dbReference type="EMBL" id="MDK6868689.1"/>
    </source>
</evidence>
<dbReference type="EMBL" id="JASOLY010000010">
    <property type="protein sequence ID" value="MDK6868689.1"/>
    <property type="molecule type" value="Genomic_DNA"/>
</dbReference>
<feature type="region of interest" description="Disordered" evidence="3">
    <location>
        <begin position="47"/>
        <end position="93"/>
    </location>
</feature>
<dbReference type="GO" id="GO:0008270">
    <property type="term" value="F:zinc ion binding"/>
    <property type="evidence" value="ECO:0007669"/>
    <property type="project" value="UniProtKB-KW"/>
</dbReference>
<dbReference type="Proteomes" id="UP001232113">
    <property type="component" value="Unassembled WGS sequence"/>
</dbReference>
<dbReference type="GO" id="GO:0006357">
    <property type="term" value="P:regulation of transcription by RNA polymerase II"/>
    <property type="evidence" value="ECO:0007669"/>
    <property type="project" value="TreeGrafter"/>
</dbReference>
<evidence type="ECO:0000256" key="3">
    <source>
        <dbReference type="SAM" id="MobiDB-lite"/>
    </source>
</evidence>
<name>A0AAW6XJ12_9LACO</name>
<dbReference type="PANTHER" id="PTHR46541">
    <property type="entry name" value="ZINC FINGER PROTEIN AEBP2"/>
    <property type="match status" value="1"/>
</dbReference>
<feature type="coiled-coil region" evidence="2">
    <location>
        <begin position="1342"/>
        <end position="1369"/>
    </location>
</feature>
<dbReference type="Pfam" id="PF07554">
    <property type="entry name" value="FIVAR"/>
    <property type="match status" value="5"/>
</dbReference>
<feature type="compositionally biased region" description="Polar residues" evidence="3">
    <location>
        <begin position="106"/>
        <end position="122"/>
    </location>
</feature>
<dbReference type="Pfam" id="PF07564">
    <property type="entry name" value="DUF1542"/>
    <property type="match status" value="10"/>
</dbReference>
<feature type="coiled-coil region" evidence="2">
    <location>
        <begin position="1058"/>
        <end position="1089"/>
    </location>
</feature>
<sequence length="2094" mass="220681">MVSKNNIKMKNEKIRDEKQRFSIRKFSVGAASVLIGLSFSLYSGQQASADTVDNSDKSVVASNQSEKDDSQNTANNGEEKSSTNQAQSTVTDNLDHSTVVASYEASATNDIAKSENNNAVTENKQDEKSNAETAKTENTTSEQKSESKQNTANNVVTEKTESSKKTATVSDANKATEDAKTNVAKTTTEVSNAAKNTTTETAKTATKSEDTNEAQSAALSNKTDEVAKDKTESTVKTEAISDTNNAVDVKANENSGIETNTLELNNIVKNASFLSAKSATESKVAVATEDTEDPNSVTVSDANGLIDAIQNGTATTINIANDINVETNPITAANPAPIRYAIKNKRDILIQSTAGNKFKIDFDRSYFDMTSNDYGVAFKNIDLYGRSYYGIFRSAHYYTFDNVNYTGSQLIYTDGITGTTVTFKNTVNSNSVLSYTGPLDGKTRTTQYNGGAGNQQVLQFSTGNNIVNFDPSSKVNFTTYNSNVIEIDKGSTVINVRSDSDGSNGAQVVLNPHTKNNPEQYGMTMDWIARGIASNGNTTLNIDKGANLDINLKDDSNDKYHSGALYLNSGAIINVAGNLNIVSDGQPYYRSTGIDDPVYIGGNSKIDVNGGSFTVNATNMGDYKGSVVTSAGTSTISINHHGSFQITGDGTAATGVSLVAGSTFTSTQPALFNITMPEGATAVKNGTIQFKGVKTSESGQPIGEINIVYAANGTPTVTKVTSYDEQTTIDTREAGNNAKNEINLVASGPEVDLTNVSFTKDADGNYIMSGNANTSAAAGAFVYISVNGEVHQVATTNNQTLWTIGQTGDPSSADEPYTVETGTDGKFSVNLGKLNDSDQVSIYAAKDFVSSDTDTKTVSEWMTDSYRDQLQKLVNEAPTIEAGTNYTDADANLKTDYTNAISDGNTLLQNTSATSPQLEAAIKQITDAKTALNGDSNIAVAKEALQKAVDKATNIENSYQYYNAPENLQNAYKAAVAAGNNALKETNPTLADLQKALTDITTAEGNLNGKETNKNALQAAVDNSTTVKSSNNYTNADESKKAAYDNAVTAAQAILDKTNATQTEVDQALQNLETANNNLNGDAKTEAANRAALEAAVKEAPTVRETPAFYNGTDESQKAYNDAITAGQNVLNNTNATADQVKDALDAINTAKGNLKGEATNTDALQTALTKANDAKQTGNYTNADQANQEALTNAITAGQNVLTKNNATQAEVDNAVKTINDAISGLNGNSNLEDAKKTATADIEKTLNDKTAEINKATNIDQDKKTSLINEATQAANNAKEAITAAKTTDAVTTAKDTGVQNIKKVTVPSLDNAKDQATKAVSDALAGQTELINQANNLSENEKQALIDKATAEANTAKENIEKATTNNGAAQAGQDGVEAIQKVIPTSLDDVKSQSNKAVEDALTKKLDAINSATNLTTDEKNQLSQEANNVADNAKKAIAEATTNDAAVQAGQDGVKSINKIQVPNESTVKTAAKEAVAKAAEAKNEAIDSSNLTDEEKAALKQEVTQAQTAADTAIDKATTNADVANAQEIGVNNINKIQVPSESTVKEAAKDAIAKAAEAKNKAIDASNLTNEEKTALKQEVTQAQTAADTAIDSATTNADVTNAQTTGVDNIDKIQVPSESAVKEAAKDAIAKAAEEKNKAIDASNLTNEEKAALKQEVTQAQTAADTAIDSATTNADVTNVQTTGVDNIDEIQVPNESTVKTAAKEAVAKAAEAKNQAIGSSNLTDEEKAALKDQVAKAQNDADTAIDSAATNADVTQAQEDGINNINKITVPTTSANKEKATTDLNNAVDEAKKAIDQDSNLTDDQKQAAKDQIDSDAKTAQDAINNAKTDNDVNTSVDNGKVAIDKDVANAAIDNAVAGKLKEIKDPLTTEEKQTYTDLINSEANNAKQNIANATTQEEVTTAQTNGVNEINNTEIPTTSSVKEKAITAINNALQKKTDEINNATNISSEEKSDLINQATKAADSAKNNINNSTNNIEVATAQTNGEKAISDVAVPNLSDVKKESIDLINKTLDEKKAEINNATNLSQDEKQNLVNEATKAATDAINNINNATTNDDAKSAANTGVQNIENVTILSLDDAKKNAL</sequence>
<organism evidence="5 6">
    <name type="scientific">Lactobacillus paragasseri</name>
    <dbReference type="NCBI Taxonomy" id="2107999"/>
    <lineage>
        <taxon>Bacteria</taxon>
        <taxon>Bacillati</taxon>
        <taxon>Bacillota</taxon>
        <taxon>Bacilli</taxon>
        <taxon>Lactobacillales</taxon>
        <taxon>Lactobacillaceae</taxon>
        <taxon>Lactobacillus</taxon>
    </lineage>
</organism>
<feature type="compositionally biased region" description="Polar residues" evidence="3">
    <location>
        <begin position="1831"/>
        <end position="1841"/>
    </location>
</feature>
<protein>
    <submittedName>
        <fullName evidence="5">DUF1542 domain-containing protein</fullName>
    </submittedName>
</protein>
<feature type="coiled-coil region" evidence="2">
    <location>
        <begin position="1729"/>
        <end position="1756"/>
    </location>
</feature>
<feature type="coiled-coil region" evidence="2">
    <location>
        <begin position="1965"/>
        <end position="2064"/>
    </location>
</feature>
<dbReference type="InterPro" id="IPR052130">
    <property type="entry name" value="AEBP2/jing_C2H2-ZnF"/>
</dbReference>
<feature type="region of interest" description="Disordered" evidence="3">
    <location>
        <begin position="106"/>
        <end position="239"/>
    </location>
</feature>
<dbReference type="InterPro" id="IPR011439">
    <property type="entry name" value="DUF1542"/>
</dbReference>
<feature type="compositionally biased region" description="Basic and acidic residues" evidence="3">
    <location>
        <begin position="1812"/>
        <end position="1828"/>
    </location>
</feature>
<feature type="compositionally biased region" description="Polar residues" evidence="3">
    <location>
        <begin position="131"/>
        <end position="154"/>
    </location>
</feature>
<evidence type="ECO:0000313" key="6">
    <source>
        <dbReference type="Proteomes" id="UP001232113"/>
    </source>
</evidence>
<feature type="domain" description="Extracellular matrix-binding protein ebh GA module" evidence="4">
    <location>
        <begin position="1797"/>
        <end position="1850"/>
    </location>
</feature>
<proteinExistence type="predicted"/>
<reference evidence="5" key="1">
    <citation type="submission" date="2023-05" db="EMBL/GenBank/DDBJ databases">
        <title>Cataloging the Phylogenetic Diversity of Human Bladder Bacteria.</title>
        <authorList>
            <person name="Du J."/>
        </authorList>
    </citation>
    <scope>NUCLEOTIDE SEQUENCE</scope>
    <source>
        <strain evidence="5">UMB6975B</strain>
    </source>
</reference>
<feature type="region of interest" description="Disordered" evidence="3">
    <location>
        <begin position="1804"/>
        <end position="1841"/>
    </location>
</feature>
<dbReference type="Gene3D" id="1.20.5.420">
    <property type="entry name" value="Immunoglobulin FC, subunit C"/>
    <property type="match status" value="2"/>
</dbReference>
<evidence type="ECO:0000256" key="1">
    <source>
        <dbReference type="ARBA" id="ARBA00022729"/>
    </source>
</evidence>
<dbReference type="InterPro" id="IPR005877">
    <property type="entry name" value="YSIRK_signal_dom"/>
</dbReference>
<dbReference type="Gene3D" id="1.20.120.1850">
    <property type="entry name" value="Ebh helix bundles repeating unit (S and A modules)"/>
    <property type="match status" value="3"/>
</dbReference>
<accession>A0AAW6XJ12</accession>
<dbReference type="InterPro" id="IPR009063">
    <property type="entry name" value="Ig/albumin-bd_sf"/>
</dbReference>
<dbReference type="RefSeq" id="WP_261374887.1">
    <property type="nucleotide sequence ID" value="NZ_JASOLY010000010.1"/>
</dbReference>
<keyword evidence="1" id="KW-0732">Signal</keyword>
<keyword evidence="2" id="KW-0175">Coiled coil</keyword>
<evidence type="ECO:0000256" key="2">
    <source>
        <dbReference type="SAM" id="Coils"/>
    </source>
</evidence>
<feature type="compositionally biased region" description="Polar residues" evidence="3">
    <location>
        <begin position="71"/>
        <end position="92"/>
    </location>
</feature>
<feature type="compositionally biased region" description="Low complexity" evidence="3">
    <location>
        <begin position="191"/>
        <end position="205"/>
    </location>
</feature>
<feature type="compositionally biased region" description="Basic and acidic residues" evidence="3">
    <location>
        <begin position="222"/>
        <end position="235"/>
    </location>
</feature>
<dbReference type="NCBIfam" id="TIGR01168">
    <property type="entry name" value="YSIRK_signal"/>
    <property type="match status" value="1"/>
</dbReference>